<reference evidence="3" key="1">
    <citation type="journal article" date="2019" name="Int. J. Syst. Evol. Microbiol.">
        <title>The Global Catalogue of Microorganisms (GCM) 10K type strain sequencing project: providing services to taxonomists for standard genome sequencing and annotation.</title>
        <authorList>
            <consortium name="The Broad Institute Genomics Platform"/>
            <consortium name="The Broad Institute Genome Sequencing Center for Infectious Disease"/>
            <person name="Wu L."/>
            <person name="Ma J."/>
        </authorList>
    </citation>
    <scope>NUCLEOTIDE SEQUENCE [LARGE SCALE GENOMIC DNA]</scope>
    <source>
        <strain evidence="3">JCM 18303</strain>
    </source>
</reference>
<evidence type="ECO:0000313" key="3">
    <source>
        <dbReference type="Proteomes" id="UP001428817"/>
    </source>
</evidence>
<protein>
    <recommendedName>
        <fullName evidence="4">DUF4129 domain-containing protein</fullName>
    </recommendedName>
</protein>
<dbReference type="RefSeq" id="WP_185059997.1">
    <property type="nucleotide sequence ID" value="NZ_BAABJP010000044.1"/>
</dbReference>
<evidence type="ECO:0000313" key="2">
    <source>
        <dbReference type="EMBL" id="GAA5170580.1"/>
    </source>
</evidence>
<keyword evidence="3" id="KW-1185">Reference proteome</keyword>
<comment type="caution">
    <text evidence="2">The sequence shown here is derived from an EMBL/GenBank/DDBJ whole genome shotgun (WGS) entry which is preliminary data.</text>
</comment>
<keyword evidence="1" id="KW-0472">Membrane</keyword>
<evidence type="ECO:0008006" key="4">
    <source>
        <dbReference type="Google" id="ProtNLM"/>
    </source>
</evidence>
<organism evidence="2 3">
    <name type="scientific">Pseudonocardia eucalypti</name>
    <dbReference type="NCBI Taxonomy" id="648755"/>
    <lineage>
        <taxon>Bacteria</taxon>
        <taxon>Bacillati</taxon>
        <taxon>Actinomycetota</taxon>
        <taxon>Actinomycetes</taxon>
        <taxon>Pseudonocardiales</taxon>
        <taxon>Pseudonocardiaceae</taxon>
        <taxon>Pseudonocardia</taxon>
    </lineage>
</organism>
<dbReference type="Proteomes" id="UP001428817">
    <property type="component" value="Unassembled WGS sequence"/>
</dbReference>
<evidence type="ECO:0000256" key="1">
    <source>
        <dbReference type="SAM" id="Phobius"/>
    </source>
</evidence>
<proteinExistence type="predicted"/>
<accession>A0ABP9R1F9</accession>
<sequence>MTLLAIPLVGTQAGLVVMGVLALIFITVVVAVNTWLKLQRLRNRPPPVDPNTIEASHSYRRYLVAAAWAGGSARDWDHSVRPVLADLVEFAMGERRYQTGDARQSAREWLGPELFALVDRKARRSEDRSAPGPGRAAMVRILERLDEL</sequence>
<gene>
    <name evidence="2" type="ORF">GCM10023321_67960</name>
</gene>
<name>A0ABP9R1F9_9PSEU</name>
<dbReference type="EMBL" id="BAABJP010000044">
    <property type="protein sequence ID" value="GAA5170580.1"/>
    <property type="molecule type" value="Genomic_DNA"/>
</dbReference>
<keyword evidence="1" id="KW-1133">Transmembrane helix</keyword>
<feature type="transmembrane region" description="Helical" evidence="1">
    <location>
        <begin position="12"/>
        <end position="36"/>
    </location>
</feature>
<keyword evidence="1" id="KW-0812">Transmembrane</keyword>